<evidence type="ECO:0000313" key="2">
    <source>
        <dbReference type="EMBL" id="KAG1777514.1"/>
    </source>
</evidence>
<dbReference type="EMBL" id="JABBWD010000020">
    <property type="protein sequence ID" value="KAG1777514.1"/>
    <property type="molecule type" value="Genomic_DNA"/>
</dbReference>
<keyword evidence="3" id="KW-1185">Reference proteome</keyword>
<dbReference type="Proteomes" id="UP000714275">
    <property type="component" value="Unassembled WGS sequence"/>
</dbReference>
<dbReference type="Pfam" id="PF20499">
    <property type="entry name" value="DUF6729"/>
    <property type="match status" value="1"/>
</dbReference>
<organism evidence="2 3">
    <name type="scientific">Suillus placidus</name>
    <dbReference type="NCBI Taxonomy" id="48579"/>
    <lineage>
        <taxon>Eukaryota</taxon>
        <taxon>Fungi</taxon>
        <taxon>Dikarya</taxon>
        <taxon>Basidiomycota</taxon>
        <taxon>Agaricomycotina</taxon>
        <taxon>Agaricomycetes</taxon>
        <taxon>Agaricomycetidae</taxon>
        <taxon>Boletales</taxon>
        <taxon>Suillineae</taxon>
        <taxon>Suillaceae</taxon>
        <taxon>Suillus</taxon>
    </lineage>
</organism>
<proteinExistence type="predicted"/>
<accession>A0A9P6ZVD7</accession>
<name>A0A9P6ZVD7_9AGAM</name>
<dbReference type="InterPro" id="IPR046616">
    <property type="entry name" value="DUF6729"/>
</dbReference>
<reference evidence="2" key="1">
    <citation type="journal article" date="2020" name="New Phytol.">
        <title>Comparative genomics reveals dynamic genome evolution in host specialist ectomycorrhizal fungi.</title>
        <authorList>
            <person name="Lofgren L.A."/>
            <person name="Nguyen N.H."/>
            <person name="Vilgalys R."/>
            <person name="Ruytinx J."/>
            <person name="Liao H.L."/>
            <person name="Branco S."/>
            <person name="Kuo A."/>
            <person name="LaButti K."/>
            <person name="Lipzen A."/>
            <person name="Andreopoulos W."/>
            <person name="Pangilinan J."/>
            <person name="Riley R."/>
            <person name="Hundley H."/>
            <person name="Na H."/>
            <person name="Barry K."/>
            <person name="Grigoriev I.V."/>
            <person name="Stajich J.E."/>
            <person name="Kennedy P.G."/>
        </authorList>
    </citation>
    <scope>NUCLEOTIDE SEQUENCE</scope>
    <source>
        <strain evidence="2">DOB743</strain>
    </source>
</reference>
<dbReference type="OrthoDB" id="1920326at2759"/>
<dbReference type="InterPro" id="IPR012337">
    <property type="entry name" value="RNaseH-like_sf"/>
</dbReference>
<comment type="caution">
    <text evidence="2">The sequence shown here is derived from an EMBL/GenBank/DDBJ whole genome shotgun (WGS) entry which is preliminary data.</text>
</comment>
<dbReference type="SUPFAM" id="SSF53098">
    <property type="entry name" value="Ribonuclease H-like"/>
    <property type="match status" value="1"/>
</dbReference>
<evidence type="ECO:0000313" key="3">
    <source>
        <dbReference type="Proteomes" id="UP000714275"/>
    </source>
</evidence>
<evidence type="ECO:0000259" key="1">
    <source>
        <dbReference type="Pfam" id="PF20499"/>
    </source>
</evidence>
<protein>
    <recommendedName>
        <fullName evidence="1">DUF6729 domain-containing protein</fullName>
    </recommendedName>
</protein>
<dbReference type="GO" id="GO:0003676">
    <property type="term" value="F:nucleic acid binding"/>
    <property type="evidence" value="ECO:0007669"/>
    <property type="project" value="InterPro"/>
</dbReference>
<dbReference type="AlphaFoldDB" id="A0A9P6ZVD7"/>
<feature type="domain" description="DUF6729" evidence="1">
    <location>
        <begin position="53"/>
        <end position="243"/>
    </location>
</feature>
<dbReference type="InterPro" id="IPR036397">
    <property type="entry name" value="RNaseH_sf"/>
</dbReference>
<dbReference type="Gene3D" id="3.30.420.10">
    <property type="entry name" value="Ribonuclease H-like superfamily/Ribonuclease H"/>
    <property type="match status" value="1"/>
</dbReference>
<sequence length="753" mass="84790">MPTWLCDEYVDACTRLQSEIAKTGRPACYENGQFTMTAPPLVFSRVVPYEIEPIDFYRPHFFVWLPHLLQRIPCPECKDAKQHTKQGQPVMLRVFGWPKQPRHVVDMEHLVFIIGHRYHCVHNECKKTFQSWSPAIMRVLPLPLVALFPFHLTYCCGLTEHLIGVLHTSFQRGIGPSPFAKYIQTMHIRHYEQLHVAYLETVRQRMQASASGLLPSSHPFPRWNDPSGYAGYVPSHRYFCAFYDSLIELHAAEMDQHMAMQSAEGLSHDHSFKVTGILGKVNGVATFGALHTACNNYGECRKMTLTPTKGHDDCMPALAEIPVTLAKYGHTPVKVIFMDNVRGDKSALERAFPSLLHDVSPVPSSALDDLALPDGWHVCRLSSTYQINSRMNCLMDELRGVDDDGELFVAMDLEWPVDRETGIYGKVSLISFAYEKAIYLIPDDGFLKMPSSLLVMLRSKCIRKIGVQVKGDLTCLYNDCGFSNSDGLPFADHARDESIRVSTRWDDPELSPEQETYAALNVYAAWAIYKAFSTIPSIGPVTPSTPAGTHVQLMSHVSGLAVAYGYISRHQPKQFDGPPLPRCQDIETPYYMSELDTAQAVDLGEPSLMAEDGLDTSSLEQATSDAEKDARGLRQAESLAALVSCAMSIEISEIHSRVIGDIWHLMDQFKISLHHGLRRPFNLEKVLETKNMSFQQMVLTHLDWVWQRVKWLVPPPETLAPRVAEVLQTYGPLKDAITGQPLFNDSSWEKLVL</sequence>
<gene>
    <name evidence="2" type="ORF">EV702DRAFT_1197120</name>
</gene>